<proteinExistence type="predicted"/>
<protein>
    <recommendedName>
        <fullName evidence="3">Flagellar FliJ protein</fullName>
    </recommendedName>
</protein>
<evidence type="ECO:0000313" key="1">
    <source>
        <dbReference type="EMBL" id="QZN94810.1"/>
    </source>
</evidence>
<dbReference type="RefSeq" id="WP_222157923.1">
    <property type="nucleotide sequence ID" value="NZ_CP081864.1"/>
</dbReference>
<keyword evidence="2" id="KW-1185">Reference proteome</keyword>
<evidence type="ECO:0008006" key="3">
    <source>
        <dbReference type="Google" id="ProtNLM"/>
    </source>
</evidence>
<name>A0ABX9AI21_9ENTR</name>
<accession>A0ABX9AI21</accession>
<sequence length="148" mass="17591">MLREMKTLVGHVALKIQRNDVLLNRKKSEHNTLITQIDSFEKEISAIEMLSRSLYPGGETNKAKIFAIQRRQGALKRKLADIKVQKSQKMLEQEKCEQERLAIFEKRKLLDRKIKKYESLQQQARKNKRISDAKIEDNEIEERISWRR</sequence>
<reference evidence="1 2" key="1">
    <citation type="submission" date="2021-08" db="EMBL/GenBank/DDBJ databases">
        <title>Culture and genomic analysis of Symbiopectobacterium purcellii sp. nov. gen. nov., isolated from the leafhopper Empoasca decipiens.</title>
        <authorList>
            <person name="Nadal-Jimenez P."/>
            <person name="Siozios S."/>
            <person name="Halliday N."/>
            <person name="Camara M."/>
            <person name="Hurst G.D.D."/>
        </authorList>
    </citation>
    <scope>NUCLEOTIDE SEQUENCE [LARGE SCALE GENOMIC DNA]</scope>
    <source>
        <strain evidence="1 2">SyEd1</strain>
    </source>
</reference>
<dbReference type="EMBL" id="CP081864">
    <property type="protein sequence ID" value="QZN94810.1"/>
    <property type="molecule type" value="Genomic_DNA"/>
</dbReference>
<organism evidence="1 2">
    <name type="scientific">Symbiopectobacterium purcellii</name>
    <dbReference type="NCBI Taxonomy" id="2871826"/>
    <lineage>
        <taxon>Bacteria</taxon>
        <taxon>Pseudomonadati</taxon>
        <taxon>Pseudomonadota</taxon>
        <taxon>Gammaproteobacteria</taxon>
        <taxon>Enterobacterales</taxon>
        <taxon>Enterobacteriaceae</taxon>
    </lineage>
</organism>
<gene>
    <name evidence="1" type="ORF">K6K13_16275</name>
</gene>
<dbReference type="Pfam" id="PF02090">
    <property type="entry name" value="SPAM"/>
    <property type="match status" value="1"/>
</dbReference>
<evidence type="ECO:0000313" key="2">
    <source>
        <dbReference type="Proteomes" id="UP000825886"/>
    </source>
</evidence>
<dbReference type="InterPro" id="IPR002954">
    <property type="entry name" value="Salm_SPAgM"/>
</dbReference>
<dbReference type="Proteomes" id="UP000825886">
    <property type="component" value="Chromosome"/>
</dbReference>